<dbReference type="SUPFAM" id="SSF52047">
    <property type="entry name" value="RNI-like"/>
    <property type="match status" value="2"/>
</dbReference>
<keyword evidence="15 22" id="KW-1133">Transmembrane helix</keyword>
<protein>
    <recommendedName>
        <fullName evidence="3">non-specific serine/threonine protein kinase</fullName>
        <ecNumber evidence="3">2.7.11.1</ecNumber>
    </recommendedName>
</protein>
<proteinExistence type="inferred from homology"/>
<evidence type="ECO:0000256" key="17">
    <source>
        <dbReference type="ARBA" id="ARBA00023170"/>
    </source>
</evidence>
<dbReference type="Pfam" id="PF00560">
    <property type="entry name" value="LRR_1"/>
    <property type="match status" value="7"/>
</dbReference>
<dbReference type="FunFam" id="3.80.10.10:FF:000041">
    <property type="entry name" value="LRR receptor-like serine/threonine-protein kinase ERECTA"/>
    <property type="match status" value="1"/>
</dbReference>
<comment type="catalytic activity">
    <reaction evidence="20">
        <text>L-seryl-[protein] + ATP = O-phospho-L-seryl-[protein] + ADP + H(+)</text>
        <dbReference type="Rhea" id="RHEA:17989"/>
        <dbReference type="Rhea" id="RHEA-COMP:9863"/>
        <dbReference type="Rhea" id="RHEA-COMP:11604"/>
        <dbReference type="ChEBI" id="CHEBI:15378"/>
        <dbReference type="ChEBI" id="CHEBI:29999"/>
        <dbReference type="ChEBI" id="CHEBI:30616"/>
        <dbReference type="ChEBI" id="CHEBI:83421"/>
        <dbReference type="ChEBI" id="CHEBI:456216"/>
        <dbReference type="EC" id="2.7.11.1"/>
    </reaction>
</comment>
<dbReference type="SMART" id="SM00369">
    <property type="entry name" value="LRR_TYP"/>
    <property type="match status" value="13"/>
</dbReference>
<dbReference type="InterPro" id="IPR013210">
    <property type="entry name" value="LRR_N_plant-typ"/>
</dbReference>
<dbReference type="GO" id="GO:0099402">
    <property type="term" value="P:plant organ development"/>
    <property type="evidence" value="ECO:0007669"/>
    <property type="project" value="UniProtKB-ARBA"/>
</dbReference>
<evidence type="ECO:0000256" key="23">
    <source>
        <dbReference type="SAM" id="SignalP"/>
    </source>
</evidence>
<evidence type="ECO:0000256" key="20">
    <source>
        <dbReference type="ARBA" id="ARBA00048679"/>
    </source>
</evidence>
<evidence type="ECO:0000256" key="16">
    <source>
        <dbReference type="ARBA" id="ARBA00023136"/>
    </source>
</evidence>
<dbReference type="Pfam" id="PF13855">
    <property type="entry name" value="LRR_8"/>
    <property type="match status" value="3"/>
</dbReference>
<dbReference type="InterPro" id="IPR003591">
    <property type="entry name" value="Leu-rich_rpt_typical-subtyp"/>
</dbReference>
<dbReference type="SMART" id="SM00220">
    <property type="entry name" value="S_TKc"/>
    <property type="match status" value="1"/>
</dbReference>
<dbReference type="PROSITE" id="PS00107">
    <property type="entry name" value="PROTEIN_KINASE_ATP"/>
    <property type="match status" value="1"/>
</dbReference>
<evidence type="ECO:0000256" key="3">
    <source>
        <dbReference type="ARBA" id="ARBA00012513"/>
    </source>
</evidence>
<comment type="caution">
    <text evidence="25">The sequence shown here is derived from an EMBL/GenBank/DDBJ whole genome shotgun (WGS) entry which is preliminary data.</text>
</comment>
<feature type="signal peptide" evidence="23">
    <location>
        <begin position="1"/>
        <end position="24"/>
    </location>
</feature>
<keyword evidence="8" id="KW-0808">Transferase</keyword>
<dbReference type="GO" id="GO:0005524">
    <property type="term" value="F:ATP binding"/>
    <property type="evidence" value="ECO:0007669"/>
    <property type="project" value="UniProtKB-UniRule"/>
</dbReference>
<dbReference type="SUPFAM" id="SSF56112">
    <property type="entry name" value="Protein kinase-like (PK-like)"/>
    <property type="match status" value="1"/>
</dbReference>
<keyword evidence="4" id="KW-1003">Cell membrane</keyword>
<name>A0AAD4PC91_PERFH</name>
<dbReference type="Gene3D" id="3.30.200.20">
    <property type="entry name" value="Phosphorylase Kinase, domain 1"/>
    <property type="match status" value="1"/>
</dbReference>
<dbReference type="EMBL" id="SDAM02000045">
    <property type="protein sequence ID" value="KAH6834638.1"/>
    <property type="molecule type" value="Genomic_DNA"/>
</dbReference>
<feature type="binding site" evidence="21">
    <location>
        <position position="950"/>
    </location>
    <ligand>
        <name>ATP</name>
        <dbReference type="ChEBI" id="CHEBI:30616"/>
    </ligand>
</feature>
<dbReference type="Gene3D" id="1.10.510.10">
    <property type="entry name" value="Transferase(Phosphotransferase) domain 1"/>
    <property type="match status" value="1"/>
</dbReference>
<accession>A0AAD4PC91</accession>
<evidence type="ECO:0000256" key="8">
    <source>
        <dbReference type="ARBA" id="ARBA00022679"/>
    </source>
</evidence>
<dbReference type="GO" id="GO:0051707">
    <property type="term" value="P:response to other organism"/>
    <property type="evidence" value="ECO:0007669"/>
    <property type="project" value="UniProtKB-ARBA"/>
</dbReference>
<keyword evidence="17" id="KW-0675">Receptor</keyword>
<feature type="chain" id="PRO_5042039675" description="non-specific serine/threonine protein kinase" evidence="23">
    <location>
        <begin position="25"/>
        <end position="1224"/>
    </location>
</feature>
<evidence type="ECO:0000256" key="19">
    <source>
        <dbReference type="ARBA" id="ARBA00047899"/>
    </source>
</evidence>
<evidence type="ECO:0000256" key="6">
    <source>
        <dbReference type="ARBA" id="ARBA00022553"/>
    </source>
</evidence>
<dbReference type="Pfam" id="PF08263">
    <property type="entry name" value="LRRNT_2"/>
    <property type="match status" value="1"/>
</dbReference>
<dbReference type="InterPro" id="IPR008271">
    <property type="entry name" value="Ser/Thr_kinase_AS"/>
</dbReference>
<evidence type="ECO:0000256" key="15">
    <source>
        <dbReference type="ARBA" id="ARBA00022989"/>
    </source>
</evidence>
<dbReference type="PANTHER" id="PTHR27008">
    <property type="entry name" value="OS04G0122200 PROTEIN"/>
    <property type="match status" value="1"/>
</dbReference>
<reference evidence="25 26" key="1">
    <citation type="journal article" date="2021" name="Nat. Commun.">
        <title>Incipient diploidization of the medicinal plant Perilla within 10,000 years.</title>
        <authorList>
            <person name="Zhang Y."/>
            <person name="Shen Q."/>
            <person name="Leng L."/>
            <person name="Zhang D."/>
            <person name="Chen S."/>
            <person name="Shi Y."/>
            <person name="Ning Z."/>
            <person name="Chen S."/>
        </authorList>
    </citation>
    <scope>NUCLEOTIDE SEQUENCE [LARGE SCALE GENOMIC DNA]</scope>
    <source>
        <strain evidence="26">cv. PC099</strain>
    </source>
</reference>
<dbReference type="FunFam" id="3.80.10.10:FF:000400">
    <property type="entry name" value="Nuclear pore complex protein NUP107"/>
    <property type="match status" value="1"/>
</dbReference>
<keyword evidence="13" id="KW-0418">Kinase</keyword>
<keyword evidence="10 23" id="KW-0732">Signal</keyword>
<evidence type="ECO:0000256" key="1">
    <source>
        <dbReference type="ARBA" id="ARBA00004251"/>
    </source>
</evidence>
<evidence type="ECO:0000256" key="4">
    <source>
        <dbReference type="ARBA" id="ARBA00022475"/>
    </source>
</evidence>
<evidence type="ECO:0000256" key="10">
    <source>
        <dbReference type="ARBA" id="ARBA00022729"/>
    </source>
</evidence>
<keyword evidence="7" id="KW-0433">Leucine-rich repeat</keyword>
<comment type="subcellular location">
    <subcellularLocation>
        <location evidence="1">Cell membrane</location>
        <topology evidence="1">Single-pass type I membrane protein</topology>
    </subcellularLocation>
</comment>
<keyword evidence="16 22" id="KW-0472">Membrane</keyword>
<comment type="similarity">
    <text evidence="2">Belongs to the protein kinase superfamily. Ser/Thr protein kinase family.</text>
</comment>
<keyword evidence="14 21" id="KW-0067">ATP-binding</keyword>
<dbReference type="Proteomes" id="UP001190926">
    <property type="component" value="Unassembled WGS sequence"/>
</dbReference>
<keyword evidence="18" id="KW-0325">Glycoprotein</keyword>
<dbReference type="GO" id="GO:0051606">
    <property type="term" value="P:detection of stimulus"/>
    <property type="evidence" value="ECO:0007669"/>
    <property type="project" value="UniProtKB-ARBA"/>
</dbReference>
<dbReference type="GO" id="GO:0004674">
    <property type="term" value="F:protein serine/threonine kinase activity"/>
    <property type="evidence" value="ECO:0007669"/>
    <property type="project" value="UniProtKB-KW"/>
</dbReference>
<dbReference type="FunFam" id="3.80.10.10:FF:000470">
    <property type="entry name" value="LRR receptor-like serine/threonine-protein kinase RPK2"/>
    <property type="match status" value="1"/>
</dbReference>
<dbReference type="PANTHER" id="PTHR27008:SF585">
    <property type="entry name" value="PROTEIN KINASE DOMAIN-CONTAINING PROTEIN"/>
    <property type="match status" value="1"/>
</dbReference>
<evidence type="ECO:0000313" key="25">
    <source>
        <dbReference type="EMBL" id="KAH6834638.1"/>
    </source>
</evidence>
<keyword evidence="5" id="KW-0723">Serine/threonine-protein kinase</keyword>
<evidence type="ECO:0000256" key="14">
    <source>
        <dbReference type="ARBA" id="ARBA00022840"/>
    </source>
</evidence>
<dbReference type="Gene3D" id="3.80.10.10">
    <property type="entry name" value="Ribonuclease Inhibitor"/>
    <property type="match status" value="6"/>
</dbReference>
<dbReference type="GO" id="GO:0006952">
    <property type="term" value="P:defense response"/>
    <property type="evidence" value="ECO:0007669"/>
    <property type="project" value="UniProtKB-ARBA"/>
</dbReference>
<evidence type="ECO:0000256" key="11">
    <source>
        <dbReference type="ARBA" id="ARBA00022737"/>
    </source>
</evidence>
<dbReference type="GO" id="GO:0005886">
    <property type="term" value="C:plasma membrane"/>
    <property type="evidence" value="ECO:0007669"/>
    <property type="project" value="UniProtKB-SubCell"/>
</dbReference>
<feature type="transmembrane region" description="Helical" evidence="22">
    <location>
        <begin position="866"/>
        <end position="887"/>
    </location>
</feature>
<evidence type="ECO:0000256" key="13">
    <source>
        <dbReference type="ARBA" id="ARBA00022777"/>
    </source>
</evidence>
<dbReference type="GO" id="GO:0009653">
    <property type="term" value="P:anatomical structure morphogenesis"/>
    <property type="evidence" value="ECO:0007669"/>
    <property type="project" value="UniProtKB-ARBA"/>
</dbReference>
<sequence length="1224" mass="135264">MGKPAFLHIAVLAVILLDFFVVWCSGNTALSLSTDEEALVAFKSRISSDPYQILAKNWSTTNSSTSICSWFGVSCGAKRRVTALRLFNLSLGGTVAPHLGNLSSLRSLDLGNNRFTGHLPRELAKLHHLENLGLDFNNLSGDVPVWLGALTKLEYATLQSNSFTGAIPNLFNLSKLEIFDMSYNSIHGNIPRDIGNLSTLKSLDLKYNQLTGSIPSPIFNISSLEMLDLSANSLSGSIPMEMCDDLPRLEGLFLSQNHLSGSIPSNLYKCRSLQRLSLSRNQFNGSIPREIGELTILKNLYLGINNLEGGIPPEIGNLSRLEIFSMRQSSLTGKIPSFIFNMSSLKEIDLGNNSLSGSLPLKNNLPNLEQIFLDSNQLTGESLSSLIHCNNVRLLQLSENHLTGAIPKNVGNMSQLEFLFLNENKMTGQIPSELGNLNLKRLTLSDNGFSGSVPLSIFNISTMVELNLANNQLSGQLPATMGSSLVNLELLYLTNNSFAGVLPSYINNASKLCIIDLGTNTFTGLVPDFGNLRLLKILLFPSNNLRGESPNQELRFLYSLQNCQYMEKLDFSLNQLNGNLPHSIGNLSPSLQYLRAFGCSIKGSIPAGLGNLSSLTAIVLDSNELTGVIPTEIGKMKNLEVIYFEYNRLEGQIPAHICQISRLGDLYLSSNMLKGAIPSCLGKMKSLQRVFLDSNRLTSELPNLWDLTDLWGLNLSNNMLTGQIQPEIKNMKLLRDLDLSWNQFSGDIPSSIGNTESLETLSLAHNSLQGGIPWSLGNLRGLESLNLSNNNFSGLIPRSLEELRYLKYFDVSHNRLEGEIPTAGCFANFSAQSFMQNDALCGVSRFQVPSCKVQKNTRSSSKHVLLIKYVMVPVMSAIVALVIALWLTRRREANKRHPPEVPTLSAWRRVSYQELLQATENFSEVNLLGSGSFGSVFKGTLSDGLNVAVKVFNIHLENAIRSFDVECEIISNVRHRNLVRVISCCSNVDFKALVLEYMPNGSLEKWLYSHTYCLDLQQILNIAIDVAVALEYLHHGSTNPIVHCDLKPSNVLLDEDMTAHVADFGISKLFEEGEVISQTITLATIGYMAPEYGSEGKVSTNGDVYSYGIMLLEMFTKKKPIDDMFNEEISLKEWVSQALQENAGIEVVAPGLLPKEDQHISAKEQCISSIFRLAMQCLTFSPGERSNMIEMVASLKKIRDQFLASTTRHRQAGTSRMHQEVTRN</sequence>
<evidence type="ECO:0000313" key="26">
    <source>
        <dbReference type="Proteomes" id="UP001190926"/>
    </source>
</evidence>
<dbReference type="FunFam" id="3.30.200.20:FF:000661">
    <property type="entry name" value="Serine-threonine protein kinase plant-type"/>
    <property type="match status" value="1"/>
</dbReference>
<evidence type="ECO:0000256" key="5">
    <source>
        <dbReference type="ARBA" id="ARBA00022527"/>
    </source>
</evidence>
<evidence type="ECO:0000256" key="2">
    <source>
        <dbReference type="ARBA" id="ARBA00008684"/>
    </source>
</evidence>
<dbReference type="SMART" id="SM00365">
    <property type="entry name" value="LRR_SD22"/>
    <property type="match status" value="6"/>
</dbReference>
<dbReference type="InterPro" id="IPR000719">
    <property type="entry name" value="Prot_kinase_dom"/>
</dbReference>
<evidence type="ECO:0000256" key="22">
    <source>
        <dbReference type="SAM" id="Phobius"/>
    </source>
</evidence>
<evidence type="ECO:0000256" key="18">
    <source>
        <dbReference type="ARBA" id="ARBA00023180"/>
    </source>
</evidence>
<evidence type="ECO:0000256" key="12">
    <source>
        <dbReference type="ARBA" id="ARBA00022741"/>
    </source>
</evidence>
<dbReference type="InterPro" id="IPR051809">
    <property type="entry name" value="Plant_receptor-like_S/T_kinase"/>
</dbReference>
<dbReference type="EC" id="2.7.11.1" evidence="3"/>
<dbReference type="InterPro" id="IPR001245">
    <property type="entry name" value="Ser-Thr/Tyr_kinase_cat_dom"/>
</dbReference>
<comment type="catalytic activity">
    <reaction evidence="19">
        <text>L-threonyl-[protein] + ATP = O-phospho-L-threonyl-[protein] + ADP + H(+)</text>
        <dbReference type="Rhea" id="RHEA:46608"/>
        <dbReference type="Rhea" id="RHEA-COMP:11060"/>
        <dbReference type="Rhea" id="RHEA-COMP:11605"/>
        <dbReference type="ChEBI" id="CHEBI:15378"/>
        <dbReference type="ChEBI" id="CHEBI:30013"/>
        <dbReference type="ChEBI" id="CHEBI:30616"/>
        <dbReference type="ChEBI" id="CHEBI:61977"/>
        <dbReference type="ChEBI" id="CHEBI:456216"/>
        <dbReference type="EC" id="2.7.11.1"/>
    </reaction>
</comment>
<dbReference type="SUPFAM" id="SSF52058">
    <property type="entry name" value="L domain-like"/>
    <property type="match status" value="1"/>
</dbReference>
<dbReference type="InterPro" id="IPR017441">
    <property type="entry name" value="Protein_kinase_ATP_BS"/>
</dbReference>
<feature type="domain" description="Protein kinase" evidence="24">
    <location>
        <begin position="922"/>
        <end position="1203"/>
    </location>
</feature>
<dbReference type="InterPro" id="IPR001611">
    <property type="entry name" value="Leu-rich_rpt"/>
</dbReference>
<dbReference type="Pfam" id="PF07714">
    <property type="entry name" value="PK_Tyr_Ser-Thr"/>
    <property type="match status" value="1"/>
</dbReference>
<organism evidence="25 26">
    <name type="scientific">Perilla frutescens var. hirtella</name>
    <name type="common">Perilla citriodora</name>
    <name type="synonym">Perilla setoyensis</name>
    <dbReference type="NCBI Taxonomy" id="608512"/>
    <lineage>
        <taxon>Eukaryota</taxon>
        <taxon>Viridiplantae</taxon>
        <taxon>Streptophyta</taxon>
        <taxon>Embryophyta</taxon>
        <taxon>Tracheophyta</taxon>
        <taxon>Spermatophyta</taxon>
        <taxon>Magnoliopsida</taxon>
        <taxon>eudicotyledons</taxon>
        <taxon>Gunneridae</taxon>
        <taxon>Pentapetalae</taxon>
        <taxon>asterids</taxon>
        <taxon>lamiids</taxon>
        <taxon>Lamiales</taxon>
        <taxon>Lamiaceae</taxon>
        <taxon>Nepetoideae</taxon>
        <taxon>Elsholtzieae</taxon>
        <taxon>Perilla</taxon>
    </lineage>
</organism>
<keyword evidence="26" id="KW-1185">Reference proteome</keyword>
<evidence type="ECO:0000256" key="9">
    <source>
        <dbReference type="ARBA" id="ARBA00022692"/>
    </source>
</evidence>
<dbReference type="InterPro" id="IPR011009">
    <property type="entry name" value="Kinase-like_dom_sf"/>
</dbReference>
<evidence type="ECO:0000256" key="7">
    <source>
        <dbReference type="ARBA" id="ARBA00022614"/>
    </source>
</evidence>
<dbReference type="PROSITE" id="PS50011">
    <property type="entry name" value="PROTEIN_KINASE_DOM"/>
    <property type="match status" value="1"/>
</dbReference>
<dbReference type="InterPro" id="IPR032675">
    <property type="entry name" value="LRR_dom_sf"/>
</dbReference>
<dbReference type="FunFam" id="3.80.10.10:FF:000095">
    <property type="entry name" value="LRR receptor-like serine/threonine-protein kinase GSO1"/>
    <property type="match status" value="2"/>
</dbReference>
<keyword evidence="11" id="KW-0677">Repeat</keyword>
<keyword evidence="12 21" id="KW-0547">Nucleotide-binding</keyword>
<keyword evidence="6" id="KW-0597">Phosphoprotein</keyword>
<dbReference type="FunFam" id="1.10.510.10:FF:000358">
    <property type="entry name" value="Putative leucine-rich repeat receptor-like serine/threonine-protein kinase"/>
    <property type="match status" value="1"/>
</dbReference>
<evidence type="ECO:0000256" key="21">
    <source>
        <dbReference type="PROSITE-ProRule" id="PRU10141"/>
    </source>
</evidence>
<keyword evidence="9 22" id="KW-0812">Transmembrane</keyword>
<evidence type="ECO:0000259" key="24">
    <source>
        <dbReference type="PROSITE" id="PS50011"/>
    </source>
</evidence>
<gene>
    <name evidence="25" type="ORF">C2S53_009175</name>
</gene>
<dbReference type="AlphaFoldDB" id="A0AAD4PC91"/>
<dbReference type="PROSITE" id="PS00108">
    <property type="entry name" value="PROTEIN_KINASE_ST"/>
    <property type="match status" value="1"/>
</dbReference>